<organism evidence="2 3">
    <name type="scientific">Candidatus Afipia apatlaquensis</name>
    <dbReference type="NCBI Taxonomy" id="2712852"/>
    <lineage>
        <taxon>Bacteria</taxon>
        <taxon>Pseudomonadati</taxon>
        <taxon>Pseudomonadota</taxon>
        <taxon>Alphaproteobacteria</taxon>
        <taxon>Hyphomicrobiales</taxon>
        <taxon>Nitrobacteraceae</taxon>
        <taxon>Afipia</taxon>
    </lineage>
</organism>
<proteinExistence type="predicted"/>
<dbReference type="Proteomes" id="UP000480266">
    <property type="component" value="Unassembled WGS sequence"/>
</dbReference>
<dbReference type="EMBL" id="JAAMRR010000423">
    <property type="protein sequence ID" value="NGX95168.1"/>
    <property type="molecule type" value="Genomic_DNA"/>
</dbReference>
<reference evidence="2" key="1">
    <citation type="submission" date="2020-02" db="EMBL/GenBank/DDBJ databases">
        <title>Draft genome sequence of Candidatus Afipia apatlaquensis IBT-C3, a potential strain for decolorization of textile dyes.</title>
        <authorList>
            <person name="Sanchez-Reyes A."/>
            <person name="Breton-Deval L."/>
            <person name="Mangelson H."/>
            <person name="Sanchez-Flores A."/>
        </authorList>
    </citation>
    <scope>NUCLEOTIDE SEQUENCE [LARGE SCALE GENOMIC DNA]</scope>
    <source>
        <strain evidence="2">IBT-C3</strain>
    </source>
</reference>
<accession>A0A7C9VCZ2</accession>
<comment type="caution">
    <text evidence="2">The sequence shown here is derived from an EMBL/GenBank/DDBJ whole genome shotgun (WGS) entry which is preliminary data.</text>
</comment>
<dbReference type="AlphaFoldDB" id="A0A7C9VCZ2"/>
<keyword evidence="3" id="KW-1185">Reference proteome</keyword>
<feature type="non-terminal residue" evidence="2">
    <location>
        <position position="26"/>
    </location>
</feature>
<evidence type="ECO:0000313" key="3">
    <source>
        <dbReference type="Proteomes" id="UP000480266"/>
    </source>
</evidence>
<gene>
    <name evidence="2" type="ORF">G4V63_08050</name>
</gene>
<evidence type="ECO:0000256" key="1">
    <source>
        <dbReference type="SAM" id="MobiDB-lite"/>
    </source>
</evidence>
<name>A0A7C9VCZ2_9BRAD</name>
<evidence type="ECO:0000313" key="2">
    <source>
        <dbReference type="EMBL" id="NGX95168.1"/>
    </source>
</evidence>
<feature type="compositionally biased region" description="Gly residues" evidence="1">
    <location>
        <begin position="1"/>
        <end position="14"/>
    </location>
</feature>
<feature type="region of interest" description="Disordered" evidence="1">
    <location>
        <begin position="1"/>
        <end position="26"/>
    </location>
</feature>
<sequence length="26" mass="2628">MGMSLGGGSGGGGRRSYRRANVMAEI</sequence>
<protein>
    <submittedName>
        <fullName evidence="2">Protein TolR</fullName>
    </submittedName>
</protein>